<evidence type="ECO:0000313" key="6">
    <source>
        <dbReference type="Proteomes" id="UP001198701"/>
    </source>
</evidence>
<evidence type="ECO:0000313" key="5">
    <source>
        <dbReference type="EMBL" id="MCC6070300.1"/>
    </source>
</evidence>
<evidence type="ECO:0000256" key="1">
    <source>
        <dbReference type="ARBA" id="ARBA00010062"/>
    </source>
</evidence>
<proteinExistence type="inferred from homology"/>
<evidence type="ECO:0000256" key="3">
    <source>
        <dbReference type="SAM" id="SignalP"/>
    </source>
</evidence>
<evidence type="ECO:0000256" key="2">
    <source>
        <dbReference type="ARBA" id="ARBA00022729"/>
    </source>
</evidence>
<dbReference type="InterPro" id="IPR028082">
    <property type="entry name" value="Peripla_BP_I"/>
</dbReference>
<feature type="chain" id="PRO_5047213613" evidence="3">
    <location>
        <begin position="25"/>
        <end position="402"/>
    </location>
</feature>
<sequence>MKRKAIAIAAAATCAIGFSLPAAAQVSGDTIKIGLLTDMSGVYSDIDGVGGAEAVKMAIADAGGNIAGKKIEFVSADHQNKADIAASKAREWFDQQGVDMLIGGTNSGANLAMAKVAAEKKKVFISIGAGSARLTNEECSPYTIHYAYDTIALARGTGGAIVKQGGKSWFFLTADYAFGQSLESDTTDVIKKSGGTVVGSVKHPLSASDFSSFLLQAQNSKAQILGLANAGGDAINSIKAAAEFGINKKMKLAGLLMFINDVHTLGLNMTQGMYLTDGWYWDMNPETRAWSKRYFSKMKKMPSMLQAADYSATMNYLNAVKATKTDSSDAVMAHLKKTKINDMFAKNGVVRGDGRMVHDMYLMEVKKPSESKYPWDYYKIVQTIPGDQAYATKAETKCAAWK</sequence>
<feature type="domain" description="Leucine-binding protein" evidence="4">
    <location>
        <begin position="30"/>
        <end position="366"/>
    </location>
</feature>
<keyword evidence="6" id="KW-1185">Reference proteome</keyword>
<dbReference type="InterPro" id="IPR051010">
    <property type="entry name" value="BCAA_transport"/>
</dbReference>
<name>A0ABS8ISR4_9BURK</name>
<dbReference type="CDD" id="cd06327">
    <property type="entry name" value="PBP1_SBP-like"/>
    <property type="match status" value="1"/>
</dbReference>
<dbReference type="SUPFAM" id="SSF53822">
    <property type="entry name" value="Periplasmic binding protein-like I"/>
    <property type="match status" value="1"/>
</dbReference>
<comment type="similarity">
    <text evidence="1">Belongs to the leucine-binding protein family.</text>
</comment>
<dbReference type="Gene3D" id="3.40.50.2300">
    <property type="match status" value="2"/>
</dbReference>
<dbReference type="RefSeq" id="WP_229431229.1">
    <property type="nucleotide sequence ID" value="NZ_JAJHPV010000009.1"/>
</dbReference>
<dbReference type="EMBL" id="JAJHPV010000009">
    <property type="protein sequence ID" value="MCC6070300.1"/>
    <property type="molecule type" value="Genomic_DNA"/>
</dbReference>
<dbReference type="PANTHER" id="PTHR30483:SF6">
    <property type="entry name" value="PERIPLASMIC BINDING PROTEIN OF ABC TRANSPORTER FOR NATURAL AMINO ACIDS"/>
    <property type="match status" value="1"/>
</dbReference>
<dbReference type="PANTHER" id="PTHR30483">
    <property type="entry name" value="LEUCINE-SPECIFIC-BINDING PROTEIN"/>
    <property type="match status" value="1"/>
</dbReference>
<dbReference type="Pfam" id="PF13458">
    <property type="entry name" value="Peripla_BP_6"/>
    <property type="match status" value="1"/>
</dbReference>
<evidence type="ECO:0000259" key="4">
    <source>
        <dbReference type="Pfam" id="PF13458"/>
    </source>
</evidence>
<dbReference type="InterPro" id="IPR028081">
    <property type="entry name" value="Leu-bd"/>
</dbReference>
<comment type="caution">
    <text evidence="5">The sequence shown here is derived from an EMBL/GenBank/DDBJ whole genome shotgun (WGS) entry which is preliminary data.</text>
</comment>
<reference evidence="5 6" key="1">
    <citation type="submission" date="2021-11" db="EMBL/GenBank/DDBJ databases">
        <authorList>
            <person name="Huq M.A."/>
        </authorList>
    </citation>
    <scope>NUCLEOTIDE SEQUENCE [LARGE SCALE GENOMIC DNA]</scope>
    <source>
        <strain evidence="5 6">MAHUQ-52</strain>
    </source>
</reference>
<keyword evidence="2 3" id="KW-0732">Signal</keyword>
<accession>A0ABS8ISR4</accession>
<protein>
    <submittedName>
        <fullName evidence="5">ABC transporter substrate-binding protein</fullName>
    </submittedName>
</protein>
<feature type="signal peptide" evidence="3">
    <location>
        <begin position="1"/>
        <end position="24"/>
    </location>
</feature>
<dbReference type="Proteomes" id="UP001198701">
    <property type="component" value="Unassembled WGS sequence"/>
</dbReference>
<gene>
    <name evidence="5" type="ORF">LMJ30_04905</name>
</gene>
<organism evidence="5 6">
    <name type="scientific">Massilia agrisoli</name>
    <dbReference type="NCBI Taxonomy" id="2892444"/>
    <lineage>
        <taxon>Bacteria</taxon>
        <taxon>Pseudomonadati</taxon>
        <taxon>Pseudomonadota</taxon>
        <taxon>Betaproteobacteria</taxon>
        <taxon>Burkholderiales</taxon>
        <taxon>Oxalobacteraceae</taxon>
        <taxon>Telluria group</taxon>
        <taxon>Massilia</taxon>
    </lineage>
</organism>